<feature type="domain" description="C2" evidence="3">
    <location>
        <begin position="1"/>
        <end position="101"/>
    </location>
</feature>
<dbReference type="InterPro" id="IPR000008">
    <property type="entry name" value="C2_dom"/>
</dbReference>
<name>A0A9N8VTP0_9GLOM</name>
<dbReference type="InterPro" id="IPR035892">
    <property type="entry name" value="C2_domain_sf"/>
</dbReference>
<evidence type="ECO:0000256" key="2">
    <source>
        <dbReference type="ARBA" id="ARBA00022837"/>
    </source>
</evidence>
<evidence type="ECO:0000259" key="3">
    <source>
        <dbReference type="PROSITE" id="PS50004"/>
    </source>
</evidence>
<protein>
    <submittedName>
        <fullName evidence="4">9620_t:CDS:1</fullName>
    </submittedName>
</protein>
<proteinExistence type="predicted"/>
<dbReference type="GO" id="GO:0005509">
    <property type="term" value="F:calcium ion binding"/>
    <property type="evidence" value="ECO:0007669"/>
    <property type="project" value="TreeGrafter"/>
</dbReference>
<keyword evidence="1" id="KW-0479">Metal-binding</keyword>
<dbReference type="OrthoDB" id="270970at2759"/>
<comment type="caution">
    <text evidence="4">The sequence shown here is derived from an EMBL/GenBank/DDBJ whole genome shotgun (WGS) entry which is preliminary data.</text>
</comment>
<dbReference type="Pfam" id="PF00168">
    <property type="entry name" value="C2"/>
    <property type="match status" value="1"/>
</dbReference>
<keyword evidence="2" id="KW-0106">Calcium</keyword>
<dbReference type="PRINTS" id="PR00360">
    <property type="entry name" value="C2DOMAIN"/>
</dbReference>
<dbReference type="GO" id="GO:0016020">
    <property type="term" value="C:membrane"/>
    <property type="evidence" value="ECO:0007669"/>
    <property type="project" value="TreeGrafter"/>
</dbReference>
<dbReference type="PANTHER" id="PTHR45911:SF4">
    <property type="entry name" value="MULTIPLE C2 AND TRANSMEMBRANE DOMAIN-CONTAINING PROTEIN"/>
    <property type="match status" value="1"/>
</dbReference>
<dbReference type="PROSITE" id="PS50004">
    <property type="entry name" value="C2"/>
    <property type="match status" value="1"/>
</dbReference>
<organism evidence="4 5">
    <name type="scientific">Cetraspora pellucida</name>
    <dbReference type="NCBI Taxonomy" id="1433469"/>
    <lineage>
        <taxon>Eukaryota</taxon>
        <taxon>Fungi</taxon>
        <taxon>Fungi incertae sedis</taxon>
        <taxon>Mucoromycota</taxon>
        <taxon>Glomeromycotina</taxon>
        <taxon>Glomeromycetes</taxon>
        <taxon>Diversisporales</taxon>
        <taxon>Gigasporaceae</taxon>
        <taxon>Cetraspora</taxon>
    </lineage>
</organism>
<dbReference type="PANTHER" id="PTHR45911">
    <property type="entry name" value="C2 DOMAIN-CONTAINING PROTEIN"/>
    <property type="match status" value="1"/>
</dbReference>
<gene>
    <name evidence="4" type="ORF">CPELLU_LOCUS587</name>
</gene>
<dbReference type="Gene3D" id="2.60.40.150">
    <property type="entry name" value="C2 domain"/>
    <property type="match status" value="1"/>
</dbReference>
<sequence>MKGPLKVTVVEAKNLKDEDVLGKSDPYVELWLDKNYKQKTTTKTNTLNPQYNETFTFHCDGHRHLHLRVVDKDMMSDDEIGTGQVNLSDIKNGFAEVWVKLPKMLGLMSNGEVFLRLETAA</sequence>
<dbReference type="SMART" id="SM00239">
    <property type="entry name" value="C2"/>
    <property type="match status" value="1"/>
</dbReference>
<dbReference type="CDD" id="cd00030">
    <property type="entry name" value="C2"/>
    <property type="match status" value="1"/>
</dbReference>
<dbReference type="EMBL" id="CAJVQA010000171">
    <property type="protein sequence ID" value="CAG8460174.1"/>
    <property type="molecule type" value="Genomic_DNA"/>
</dbReference>
<keyword evidence="5" id="KW-1185">Reference proteome</keyword>
<accession>A0A9N8VTP0</accession>
<reference evidence="4" key="1">
    <citation type="submission" date="2021-06" db="EMBL/GenBank/DDBJ databases">
        <authorList>
            <person name="Kallberg Y."/>
            <person name="Tangrot J."/>
            <person name="Rosling A."/>
        </authorList>
    </citation>
    <scope>NUCLEOTIDE SEQUENCE</scope>
    <source>
        <strain evidence="4">FL966</strain>
    </source>
</reference>
<dbReference type="Proteomes" id="UP000789759">
    <property type="component" value="Unassembled WGS sequence"/>
</dbReference>
<dbReference type="SUPFAM" id="SSF49562">
    <property type="entry name" value="C2 domain (Calcium/lipid-binding domain, CaLB)"/>
    <property type="match status" value="1"/>
</dbReference>
<evidence type="ECO:0000313" key="4">
    <source>
        <dbReference type="EMBL" id="CAG8460174.1"/>
    </source>
</evidence>
<dbReference type="AlphaFoldDB" id="A0A9N8VTP0"/>
<evidence type="ECO:0000313" key="5">
    <source>
        <dbReference type="Proteomes" id="UP000789759"/>
    </source>
</evidence>
<evidence type="ECO:0000256" key="1">
    <source>
        <dbReference type="ARBA" id="ARBA00022723"/>
    </source>
</evidence>